<dbReference type="PANTHER" id="PTHR11547">
    <property type="entry name" value="ARGININE OR CREATINE KINASE"/>
    <property type="match status" value="1"/>
</dbReference>
<dbReference type="InterPro" id="IPR000749">
    <property type="entry name" value="ATP-guanido_PTrfase"/>
</dbReference>
<reference evidence="7" key="1">
    <citation type="submission" date="2020-10" db="EMBL/GenBank/DDBJ databases">
        <authorList>
            <person name="Gilroy R."/>
        </authorList>
    </citation>
    <scope>NUCLEOTIDE SEQUENCE</scope>
    <source>
        <strain evidence="7">ChiSxjej1B13-7958</strain>
    </source>
</reference>
<dbReference type="Pfam" id="PF00217">
    <property type="entry name" value="ATP-gua_Ptrans"/>
    <property type="match status" value="1"/>
</dbReference>
<sequence length="349" mass="37907">MSEKKKWYEYAGDDSDVIVSTRVSVARNLKDHPFVWRMRAAERKTVLRTVISAVQDEHLSIAGLFSCTLMEELTKTQAVSLAERGVVSPEFIAKCEGKALLCSEDESISIAVNGGDHLLLSAMRPGLDLDGAGSAADTLESVLSRVLPFAFDREFGYLTADPANLGTGMHAELTMHLPGLARAGSLSRVASGLAQLGLSLREGVGAESGAELYRLSNRVTLGISEQEATFNLKSMAYQVVMQERAARKTLCQPIENQDRIFRCLGVLQNARILPLGEFMECFSNVRLGIAQQMFSAGPAMDAMAPLMMRAQPATLTLLAGRSMTAAERDAARADLVRALWKGEKGKESY</sequence>
<dbReference type="Proteomes" id="UP000824242">
    <property type="component" value="Unassembled WGS sequence"/>
</dbReference>
<dbReference type="GO" id="GO:0004111">
    <property type="term" value="F:creatine kinase activity"/>
    <property type="evidence" value="ECO:0007669"/>
    <property type="project" value="InterPro"/>
</dbReference>
<keyword evidence="3 5" id="KW-0418">Kinase</keyword>
<comment type="similarity">
    <text evidence="5">Belongs to the ATP:guanido phosphotransferase family.</text>
</comment>
<evidence type="ECO:0000256" key="3">
    <source>
        <dbReference type="ARBA" id="ARBA00022777"/>
    </source>
</evidence>
<feature type="binding site" evidence="5">
    <location>
        <begin position="20"/>
        <end position="24"/>
    </location>
    <ligand>
        <name>ATP</name>
        <dbReference type="ChEBI" id="CHEBI:30616"/>
    </ligand>
</feature>
<dbReference type="AlphaFoldDB" id="A0A9D1AQ32"/>
<evidence type="ECO:0000256" key="2">
    <source>
        <dbReference type="ARBA" id="ARBA00022741"/>
    </source>
</evidence>
<comment type="caution">
    <text evidence="7">The sequence shown here is derived from an EMBL/GenBank/DDBJ whole genome shotgun (WGS) entry which is preliminary data.</text>
</comment>
<dbReference type="InterPro" id="IPR014746">
    <property type="entry name" value="Gln_synth/guanido_kin_cat_dom"/>
</dbReference>
<dbReference type="EMBL" id="DVGZ01000078">
    <property type="protein sequence ID" value="HIR47498.1"/>
    <property type="molecule type" value="Genomic_DNA"/>
</dbReference>
<dbReference type="GO" id="GO:0005615">
    <property type="term" value="C:extracellular space"/>
    <property type="evidence" value="ECO:0007669"/>
    <property type="project" value="TreeGrafter"/>
</dbReference>
<evidence type="ECO:0000259" key="6">
    <source>
        <dbReference type="PROSITE" id="PS51510"/>
    </source>
</evidence>
<proteinExistence type="inferred from homology"/>
<evidence type="ECO:0000313" key="7">
    <source>
        <dbReference type="EMBL" id="HIR47498.1"/>
    </source>
</evidence>
<protein>
    <submittedName>
        <fullName evidence="7">ATP--guanido phosphotransferase</fullName>
    </submittedName>
</protein>
<keyword evidence="4 5" id="KW-0067">ATP-binding</keyword>
<dbReference type="PROSITE" id="PS51510">
    <property type="entry name" value="PHOSPHAGEN_KINASE_C"/>
    <property type="match status" value="1"/>
</dbReference>
<accession>A0A9D1AQ32</accession>
<feature type="binding site" evidence="5">
    <location>
        <begin position="170"/>
        <end position="174"/>
    </location>
    <ligand>
        <name>ATP</name>
        <dbReference type="ChEBI" id="CHEBI:30616"/>
    </ligand>
</feature>
<dbReference type="SUPFAM" id="SSF55931">
    <property type="entry name" value="Glutamine synthetase/guanido kinase"/>
    <property type="match status" value="1"/>
</dbReference>
<keyword evidence="1 5" id="KW-0808">Transferase</keyword>
<dbReference type="InterPro" id="IPR022414">
    <property type="entry name" value="ATP-guanido_PTrfase_cat"/>
</dbReference>
<evidence type="ECO:0000256" key="5">
    <source>
        <dbReference type="PROSITE-ProRule" id="PRU00843"/>
    </source>
</evidence>
<keyword evidence="2 5" id="KW-0547">Nucleotide-binding</keyword>
<dbReference type="Gene3D" id="3.30.590.10">
    <property type="entry name" value="Glutamine synthetase/guanido kinase, catalytic domain"/>
    <property type="match status" value="1"/>
</dbReference>
<reference evidence="7" key="2">
    <citation type="journal article" date="2021" name="PeerJ">
        <title>Extensive microbial diversity within the chicken gut microbiome revealed by metagenomics and culture.</title>
        <authorList>
            <person name="Gilroy R."/>
            <person name="Ravi A."/>
            <person name="Getino M."/>
            <person name="Pursley I."/>
            <person name="Horton D.L."/>
            <person name="Alikhan N.F."/>
            <person name="Baker D."/>
            <person name="Gharbi K."/>
            <person name="Hall N."/>
            <person name="Watson M."/>
            <person name="Adriaenssens E.M."/>
            <person name="Foster-Nyarko E."/>
            <person name="Jarju S."/>
            <person name="Secka A."/>
            <person name="Antonio M."/>
            <person name="Oren A."/>
            <person name="Chaudhuri R.R."/>
            <person name="La Ragione R."/>
            <person name="Hildebrand F."/>
            <person name="Pallen M.J."/>
        </authorList>
    </citation>
    <scope>NUCLEOTIDE SEQUENCE</scope>
    <source>
        <strain evidence="7">ChiSxjej1B13-7958</strain>
    </source>
</reference>
<organism evidence="7 8">
    <name type="scientific">Candidatus Caccousia avicola</name>
    <dbReference type="NCBI Taxonomy" id="2840721"/>
    <lineage>
        <taxon>Bacteria</taxon>
        <taxon>Bacillati</taxon>
        <taxon>Bacillota</taxon>
        <taxon>Clostridia</taxon>
        <taxon>Eubacteriales</taxon>
        <taxon>Oscillospiraceae</taxon>
        <taxon>Oscillospiraceae incertae sedis</taxon>
        <taxon>Candidatus Caccousia</taxon>
    </lineage>
</organism>
<name>A0A9D1AQ32_9FIRM</name>
<feature type="domain" description="Phosphagen kinase C-terminal" evidence="6">
    <location>
        <begin position="17"/>
        <end position="246"/>
    </location>
</feature>
<feature type="binding site" evidence="5">
    <location>
        <begin position="201"/>
        <end position="206"/>
    </location>
    <ligand>
        <name>ATP</name>
        <dbReference type="ChEBI" id="CHEBI:30616"/>
    </ligand>
</feature>
<dbReference type="GO" id="GO:0046314">
    <property type="term" value="P:phosphocreatine biosynthetic process"/>
    <property type="evidence" value="ECO:0007669"/>
    <property type="project" value="InterPro"/>
</dbReference>
<comment type="caution">
    <text evidence="5">Lacks conserved residue(s) required for the propagation of feature annotation.</text>
</comment>
<evidence type="ECO:0000256" key="4">
    <source>
        <dbReference type="ARBA" id="ARBA00022840"/>
    </source>
</evidence>
<evidence type="ECO:0000313" key="8">
    <source>
        <dbReference type="Proteomes" id="UP000824242"/>
    </source>
</evidence>
<gene>
    <name evidence="7" type="ORF">IAB89_07575</name>
</gene>
<evidence type="ECO:0000256" key="1">
    <source>
        <dbReference type="ARBA" id="ARBA00022679"/>
    </source>
</evidence>
<dbReference type="PANTHER" id="PTHR11547:SF38">
    <property type="entry name" value="ARGININE KINASE 1-RELATED"/>
    <property type="match status" value="1"/>
</dbReference>
<dbReference type="GO" id="GO:0005524">
    <property type="term" value="F:ATP binding"/>
    <property type="evidence" value="ECO:0007669"/>
    <property type="project" value="UniProtKB-UniRule"/>
</dbReference>